<reference evidence="2 3" key="1">
    <citation type="submission" date="2017-05" db="EMBL/GenBank/DDBJ databases">
        <title>The Genome Sequence of Enterococcus sp. 10A9_DIV0425.</title>
        <authorList>
            <consortium name="The Broad Institute Genomics Platform"/>
            <consortium name="The Broad Institute Genomic Center for Infectious Diseases"/>
            <person name="Earl A."/>
            <person name="Manson A."/>
            <person name="Schwartman J."/>
            <person name="Gilmore M."/>
            <person name="Abouelleil A."/>
            <person name="Cao P."/>
            <person name="Chapman S."/>
            <person name="Cusick C."/>
            <person name="Shea T."/>
            <person name="Young S."/>
            <person name="Neafsey D."/>
            <person name="Nusbaum C."/>
            <person name="Birren B."/>
        </authorList>
    </citation>
    <scope>NUCLEOTIDE SEQUENCE [LARGE SCALE GENOMIC DNA]</scope>
    <source>
        <strain evidence="2 3">10A9_DIV0425</strain>
    </source>
</reference>
<dbReference type="EMBL" id="NGMO01000001">
    <property type="protein sequence ID" value="OTP12028.1"/>
    <property type="molecule type" value="Genomic_DNA"/>
</dbReference>
<dbReference type="AlphaFoldDB" id="A0A2C9XQ96"/>
<keyword evidence="3" id="KW-1185">Reference proteome</keyword>
<organism evidence="2 3">
    <name type="scientific">Candidatus Enterococcus wittei</name>
    <dbReference type="NCBI Taxonomy" id="1987383"/>
    <lineage>
        <taxon>Bacteria</taxon>
        <taxon>Bacillati</taxon>
        <taxon>Bacillota</taxon>
        <taxon>Bacilli</taxon>
        <taxon>Lactobacillales</taxon>
        <taxon>Enterococcaceae</taxon>
        <taxon>Enterococcus</taxon>
    </lineage>
</organism>
<sequence>MENTNRKYLDFDISQEYSKKIFRQHFGHIKTVGEFRDCLISFRDQAAWYKNDPDKHCNCILWTKALLKKCYRNKSRLIRLLSRFGLISRRAREFDEVLSKIEDYGFFNERYIKSVLEKKPDIETNDREESSVVRHPMEEQIVQNMQSWLKQHPYQQQKSANRLYPSIEMINGQPFLREVDEMVTERPFLRETRQQNSAEKALIYAELDLSSSMDNQQKPVNLSKQVVYHSVEMINGQPFLRETEQQNYHESEPIYADPLDLRSSTNNYDRSEPIYDEPYLTPNNQQNSAHSFNTVNQHSKPIYENVNSNDNNSKKTEPTYATAIPKALRQGISRDGLEKNSATYKAELFKQPQTNSSVHEVKSGRSNVSTGEKEPTNMKRNNLVHRLAQQYEKDVIQRQTQNQTQHLLANQITRAKVSSGASVSATSDRTTKSKVHSAKERS</sequence>
<evidence type="ECO:0000313" key="3">
    <source>
        <dbReference type="Proteomes" id="UP000194933"/>
    </source>
</evidence>
<proteinExistence type="predicted"/>
<evidence type="ECO:0000313" key="2">
    <source>
        <dbReference type="EMBL" id="OTP12028.1"/>
    </source>
</evidence>
<feature type="compositionally biased region" description="Polar residues" evidence="1">
    <location>
        <begin position="419"/>
        <end position="428"/>
    </location>
</feature>
<gene>
    <name evidence="2" type="ORF">A5844_000243</name>
</gene>
<feature type="region of interest" description="Disordered" evidence="1">
    <location>
        <begin position="414"/>
        <end position="442"/>
    </location>
</feature>
<evidence type="ECO:0000256" key="1">
    <source>
        <dbReference type="SAM" id="MobiDB-lite"/>
    </source>
</evidence>
<comment type="caution">
    <text evidence="2">The sequence shown here is derived from an EMBL/GenBank/DDBJ whole genome shotgun (WGS) entry which is preliminary data.</text>
</comment>
<name>A0A2C9XQ96_9ENTE</name>
<feature type="compositionally biased region" description="Polar residues" evidence="1">
    <location>
        <begin position="353"/>
        <end position="370"/>
    </location>
</feature>
<dbReference type="STRING" id="1987383.A5844_000243"/>
<feature type="region of interest" description="Disordered" evidence="1">
    <location>
        <begin position="353"/>
        <end position="377"/>
    </location>
</feature>
<protein>
    <submittedName>
        <fullName evidence="2">Uncharacterized protein</fullName>
    </submittedName>
</protein>
<dbReference type="Proteomes" id="UP000194933">
    <property type="component" value="Unassembled WGS sequence"/>
</dbReference>
<accession>A0A2C9XQ96</accession>
<dbReference type="RefSeq" id="WP_086283248.1">
    <property type="nucleotide sequence ID" value="NZ_NGMO01000001.1"/>
</dbReference>